<gene>
    <name evidence="4" type="ORF">ECPE_LOCUS2671</name>
</gene>
<evidence type="ECO:0000313" key="4">
    <source>
        <dbReference type="EMBL" id="VDP67123.1"/>
    </source>
</evidence>
<keyword evidence="5" id="KW-1185">Reference proteome</keyword>
<evidence type="ECO:0000256" key="2">
    <source>
        <dbReference type="PROSITE-ProRule" id="PRU00235"/>
    </source>
</evidence>
<proteinExistence type="predicted"/>
<feature type="compositionally biased region" description="Polar residues" evidence="3">
    <location>
        <begin position="475"/>
        <end position="497"/>
    </location>
</feature>
<dbReference type="InterPro" id="IPR009091">
    <property type="entry name" value="RCC1/BLIP-II"/>
</dbReference>
<keyword evidence="1" id="KW-0677">Repeat</keyword>
<dbReference type="Proteomes" id="UP000272942">
    <property type="component" value="Unassembled WGS sequence"/>
</dbReference>
<dbReference type="InterPro" id="IPR051210">
    <property type="entry name" value="Ub_ligase/GEF_domain"/>
</dbReference>
<dbReference type="EMBL" id="UZAN01039774">
    <property type="protein sequence ID" value="VDP67123.1"/>
    <property type="molecule type" value="Genomic_DNA"/>
</dbReference>
<dbReference type="OrthoDB" id="10256179at2759"/>
<dbReference type="Pfam" id="PF00415">
    <property type="entry name" value="RCC1"/>
    <property type="match status" value="1"/>
</dbReference>
<reference evidence="6" key="1">
    <citation type="submission" date="2016-06" db="UniProtKB">
        <authorList>
            <consortium name="WormBaseParasite"/>
        </authorList>
    </citation>
    <scope>IDENTIFICATION</scope>
</reference>
<dbReference type="PROSITE" id="PS50012">
    <property type="entry name" value="RCC1_3"/>
    <property type="match status" value="2"/>
</dbReference>
<feature type="region of interest" description="Disordered" evidence="3">
    <location>
        <begin position="414"/>
        <end position="497"/>
    </location>
</feature>
<dbReference type="PANTHER" id="PTHR22870">
    <property type="entry name" value="REGULATOR OF CHROMOSOME CONDENSATION"/>
    <property type="match status" value="1"/>
</dbReference>
<sequence>MAFVVEENEIYGCGASDRGQLGFIDSSMKCLRPRKLSMVCLKGDELKQVYAKGNHSAVLTSFRFLYVMLFDPLLVRVLLPQMLLSQTVIMDRLHTVCSRPCLPQTFIMKPNVRILYRCIPSIGNLMQVAIYHWESGRIYTWGDNTYHQLGRDFDRAVCPQPSPLSLPGSPIAVGLGHTHGLVAVRLPDAEREQFPLPIPTVNPALGEKVHDISCGFAHTILNVRMTESAMNAVQSDEQMHFMNLRQTEAEERIVPQQRTVNRGPMIAKDPGNSTLYDVVLVWGVGENGQLGNHFMRPNAKHKQWELRSANKMYLFDELVYRSSLRDQTGRDRVDMRPIQTDSTFVVLRTMLHPTEGVLASILSSWLTGQTPDPSSWRLRVYEIHSGGVFTLLHAEVVPFPPTTDSAVPMQSHMVEVEEEDEGDGDTRPVPGTGMFDDRFQSDVQSLSTQSDASPMLTFDSLLDEEDRRRAASKNDVPQRSNSNTVNSSDQSESPIYP</sequence>
<evidence type="ECO:0000256" key="3">
    <source>
        <dbReference type="SAM" id="MobiDB-lite"/>
    </source>
</evidence>
<evidence type="ECO:0000313" key="5">
    <source>
        <dbReference type="Proteomes" id="UP000272942"/>
    </source>
</evidence>
<dbReference type="WBParaSite" id="ECPE_0000267401-mRNA-1">
    <property type="protein sequence ID" value="ECPE_0000267401-mRNA-1"/>
    <property type="gene ID" value="ECPE_0000267401"/>
</dbReference>
<name>A0A183A6T6_9TREM</name>
<dbReference type="PANTHER" id="PTHR22870:SF408">
    <property type="entry name" value="OS09G0560450 PROTEIN"/>
    <property type="match status" value="1"/>
</dbReference>
<dbReference type="Gene3D" id="2.130.10.30">
    <property type="entry name" value="Regulator of chromosome condensation 1/beta-lactamase-inhibitor protein II"/>
    <property type="match status" value="1"/>
</dbReference>
<dbReference type="SUPFAM" id="SSF50985">
    <property type="entry name" value="RCC1/BLIP-II"/>
    <property type="match status" value="1"/>
</dbReference>
<dbReference type="AlphaFoldDB" id="A0A183A6T6"/>
<protein>
    <submittedName>
        <fullName evidence="6">BTB domain-containing protein</fullName>
    </submittedName>
</protein>
<dbReference type="InterPro" id="IPR000408">
    <property type="entry name" value="Reg_chr_condens"/>
</dbReference>
<feature type="repeat" description="RCC1" evidence="2">
    <location>
        <begin position="136"/>
        <end position="186"/>
    </location>
</feature>
<reference evidence="4 5" key="2">
    <citation type="submission" date="2018-11" db="EMBL/GenBank/DDBJ databases">
        <authorList>
            <consortium name="Pathogen Informatics"/>
        </authorList>
    </citation>
    <scope>NUCLEOTIDE SEQUENCE [LARGE SCALE GENOMIC DNA]</scope>
    <source>
        <strain evidence="4 5">Egypt</strain>
    </source>
</reference>
<feature type="repeat" description="RCC1" evidence="2">
    <location>
        <begin position="8"/>
        <end position="62"/>
    </location>
</feature>
<evidence type="ECO:0000313" key="6">
    <source>
        <dbReference type="WBParaSite" id="ECPE_0000267401-mRNA-1"/>
    </source>
</evidence>
<evidence type="ECO:0000256" key="1">
    <source>
        <dbReference type="ARBA" id="ARBA00022737"/>
    </source>
</evidence>
<feature type="compositionally biased region" description="Polar residues" evidence="3">
    <location>
        <begin position="441"/>
        <end position="452"/>
    </location>
</feature>
<accession>A0A183A6T6</accession>
<organism evidence="6">
    <name type="scientific">Echinostoma caproni</name>
    <dbReference type="NCBI Taxonomy" id="27848"/>
    <lineage>
        <taxon>Eukaryota</taxon>
        <taxon>Metazoa</taxon>
        <taxon>Spiralia</taxon>
        <taxon>Lophotrochozoa</taxon>
        <taxon>Platyhelminthes</taxon>
        <taxon>Trematoda</taxon>
        <taxon>Digenea</taxon>
        <taxon>Plagiorchiida</taxon>
        <taxon>Echinostomata</taxon>
        <taxon>Echinostomatoidea</taxon>
        <taxon>Echinostomatidae</taxon>
        <taxon>Echinostoma</taxon>
    </lineage>
</organism>